<dbReference type="RefSeq" id="WP_059424056.1">
    <property type="nucleotide sequence ID" value="NZ_DF968478.1"/>
</dbReference>
<keyword evidence="4" id="KW-1185">Reference proteome</keyword>
<accession>A0A0K8PY81</accession>
<dbReference type="InterPro" id="IPR001932">
    <property type="entry name" value="PPM-type_phosphatase-like_dom"/>
</dbReference>
<protein>
    <recommendedName>
        <fullName evidence="2">PPM-type phosphatase domain-containing protein</fullName>
    </recommendedName>
</protein>
<evidence type="ECO:0000313" key="4">
    <source>
        <dbReference type="Proteomes" id="UP000053859"/>
    </source>
</evidence>
<dbReference type="InterPro" id="IPR052016">
    <property type="entry name" value="Bact_Sigma-Reg"/>
</dbReference>
<dbReference type="InterPro" id="IPR036457">
    <property type="entry name" value="PPM-type-like_dom_sf"/>
</dbReference>
<dbReference type="PATRIC" id="fig|146537.3.peg.8060"/>
<dbReference type="PANTHER" id="PTHR43156">
    <property type="entry name" value="STAGE II SPORULATION PROTEIN E-RELATED"/>
    <property type="match status" value="1"/>
</dbReference>
<gene>
    <name evidence="3" type="ORF">SAZU_7650</name>
</gene>
<dbReference type="Pfam" id="PF07228">
    <property type="entry name" value="SpoIIE"/>
    <property type="match status" value="1"/>
</dbReference>
<keyword evidence="1" id="KW-0378">Hydrolase</keyword>
<evidence type="ECO:0000256" key="1">
    <source>
        <dbReference type="ARBA" id="ARBA00022801"/>
    </source>
</evidence>
<feature type="domain" description="PPM-type phosphatase" evidence="2">
    <location>
        <begin position="66"/>
        <end position="144"/>
    </location>
</feature>
<dbReference type="Gene3D" id="3.60.40.10">
    <property type="entry name" value="PPM-type phosphatase domain"/>
    <property type="match status" value="1"/>
</dbReference>
<organism evidence="3 4">
    <name type="scientific">Streptomyces azureus</name>
    <dbReference type="NCBI Taxonomy" id="146537"/>
    <lineage>
        <taxon>Bacteria</taxon>
        <taxon>Bacillati</taxon>
        <taxon>Actinomycetota</taxon>
        <taxon>Actinomycetes</taxon>
        <taxon>Kitasatosporales</taxon>
        <taxon>Streptomycetaceae</taxon>
        <taxon>Streptomyces</taxon>
    </lineage>
</organism>
<dbReference type="AlphaFoldDB" id="A0A0K8PY81"/>
<dbReference type="EMBL" id="DF968478">
    <property type="protein sequence ID" value="GAP52771.1"/>
    <property type="molecule type" value="Genomic_DNA"/>
</dbReference>
<dbReference type="Proteomes" id="UP000053859">
    <property type="component" value="Unassembled WGS sequence"/>
</dbReference>
<proteinExistence type="predicted"/>
<evidence type="ECO:0000259" key="2">
    <source>
        <dbReference type="Pfam" id="PF07228"/>
    </source>
</evidence>
<name>A0A0K8PY81_STRAJ</name>
<dbReference type="GO" id="GO:0016791">
    <property type="term" value="F:phosphatase activity"/>
    <property type="evidence" value="ECO:0007669"/>
    <property type="project" value="TreeGrafter"/>
</dbReference>
<evidence type="ECO:0000313" key="3">
    <source>
        <dbReference type="EMBL" id="GAP52771.1"/>
    </source>
</evidence>
<reference evidence="3" key="1">
    <citation type="journal article" date="2015" name="Genome Announc.">
        <title>Draft Genome Sequence of Thiostrepton-Producing Streptomyces azureus ATCC 14921.</title>
        <authorList>
            <person name="Sakihara K."/>
            <person name="Maeda J."/>
            <person name="Tashiro K."/>
            <person name="Fujino Y."/>
            <person name="Kuhara S."/>
            <person name="Ohshima T."/>
            <person name="Ogata S."/>
            <person name="Doi K."/>
        </authorList>
    </citation>
    <scope>NUCLEOTIDE SEQUENCE [LARGE SCALE GENOMIC DNA]</scope>
    <source>
        <strain evidence="3">ATCC14921</strain>
    </source>
</reference>
<sequence length="149" mass="16398">MVYLADIQQRRLVPLTDVTPPLLVDDSLAGWTYRTQSLRMEESESGGITAWIPLVDGAERLGVLAVHAPSLKPGDRVLMYTDGATEARGSDGAEFGLERFADYIIRATAAGELAPETLRRLIHSILEASTSRLRDGATLLMFEWSRPAR</sequence>
<dbReference type="PANTHER" id="PTHR43156:SF2">
    <property type="entry name" value="STAGE II SPORULATION PROTEIN E"/>
    <property type="match status" value="1"/>
</dbReference>